<sequence length="89" mass="9710">MFNIIITTFWIVFIAELGDKTQLQTMLLATQSKSLWPVFLGSSLALVLSSFLGVCASTILTKYISPHYLQTGAGVVFIVIGVLTLLGRM</sequence>
<feature type="transmembrane region" description="Helical" evidence="6">
    <location>
        <begin position="34"/>
        <end position="56"/>
    </location>
</feature>
<evidence type="ECO:0000256" key="1">
    <source>
        <dbReference type="ARBA" id="ARBA00004141"/>
    </source>
</evidence>
<accession>A0ABS6G3U4</accession>
<comment type="similarity">
    <text evidence="2 6">Belongs to the GDT1 family.</text>
</comment>
<keyword evidence="3 6" id="KW-0812">Transmembrane</keyword>
<feature type="transmembrane region" description="Helical" evidence="6">
    <location>
        <begin position="68"/>
        <end position="87"/>
    </location>
</feature>
<evidence type="ECO:0000256" key="4">
    <source>
        <dbReference type="ARBA" id="ARBA00022989"/>
    </source>
</evidence>
<comment type="caution">
    <text evidence="7">The sequence shown here is derived from an EMBL/GenBank/DDBJ whole genome shotgun (WGS) entry which is preliminary data.</text>
</comment>
<dbReference type="EMBL" id="JAHLQK010000003">
    <property type="protein sequence ID" value="MBU5676303.1"/>
    <property type="molecule type" value="Genomic_DNA"/>
</dbReference>
<evidence type="ECO:0000256" key="6">
    <source>
        <dbReference type="RuleBase" id="RU365102"/>
    </source>
</evidence>
<evidence type="ECO:0000256" key="3">
    <source>
        <dbReference type="ARBA" id="ARBA00022692"/>
    </source>
</evidence>
<keyword evidence="5 6" id="KW-0472">Membrane</keyword>
<evidence type="ECO:0000313" key="8">
    <source>
        <dbReference type="Proteomes" id="UP000779508"/>
    </source>
</evidence>
<reference evidence="7 8" key="1">
    <citation type="submission" date="2021-06" db="EMBL/GenBank/DDBJ databases">
        <authorList>
            <person name="Sun Q."/>
            <person name="Li D."/>
        </authorList>
    </citation>
    <scope>NUCLEOTIDE SEQUENCE [LARGE SCALE GENOMIC DNA]</scope>
    <source>
        <strain evidence="7 8">MSJ-5</strain>
    </source>
</reference>
<evidence type="ECO:0000256" key="5">
    <source>
        <dbReference type="ARBA" id="ARBA00023136"/>
    </source>
</evidence>
<organism evidence="7 8">
    <name type="scientific">Alkaliphilus flagellatus</name>
    <dbReference type="NCBI Taxonomy" id="2841507"/>
    <lineage>
        <taxon>Bacteria</taxon>
        <taxon>Bacillati</taxon>
        <taxon>Bacillota</taxon>
        <taxon>Clostridia</taxon>
        <taxon>Peptostreptococcales</taxon>
        <taxon>Natronincolaceae</taxon>
        <taxon>Alkaliphilus</taxon>
    </lineage>
</organism>
<dbReference type="Proteomes" id="UP000779508">
    <property type="component" value="Unassembled WGS sequence"/>
</dbReference>
<dbReference type="InterPro" id="IPR001727">
    <property type="entry name" value="GDT1-like"/>
</dbReference>
<comment type="subcellular location">
    <subcellularLocation>
        <location evidence="1 6">Membrane</location>
        <topology evidence="1 6">Multi-pass membrane protein</topology>
    </subcellularLocation>
</comment>
<dbReference type="RefSeq" id="WP_216415976.1">
    <property type="nucleotide sequence ID" value="NZ_JAHLQK010000003.1"/>
</dbReference>
<protein>
    <recommendedName>
        <fullName evidence="6">GDT1 family protein</fullName>
    </recommendedName>
</protein>
<keyword evidence="4 6" id="KW-1133">Transmembrane helix</keyword>
<keyword evidence="8" id="KW-1185">Reference proteome</keyword>
<dbReference type="PANTHER" id="PTHR12608">
    <property type="entry name" value="TRANSMEMBRANE PROTEIN HTP-1 RELATED"/>
    <property type="match status" value="1"/>
</dbReference>
<evidence type="ECO:0000256" key="2">
    <source>
        <dbReference type="ARBA" id="ARBA00009190"/>
    </source>
</evidence>
<comment type="caution">
    <text evidence="6">Lacks conserved residue(s) required for the propagation of feature annotation.</text>
</comment>
<evidence type="ECO:0000313" key="7">
    <source>
        <dbReference type="EMBL" id="MBU5676303.1"/>
    </source>
</evidence>
<gene>
    <name evidence="7" type="ORF">KQI88_07730</name>
</gene>
<dbReference type="Pfam" id="PF01169">
    <property type="entry name" value="GDT1"/>
    <property type="match status" value="1"/>
</dbReference>
<dbReference type="PANTHER" id="PTHR12608:SF1">
    <property type="entry name" value="TRANSMEMBRANE PROTEIN 165"/>
    <property type="match status" value="1"/>
</dbReference>
<name>A0ABS6G3U4_9FIRM</name>
<proteinExistence type="inferred from homology"/>